<dbReference type="InterPro" id="IPR046880">
    <property type="entry name" value="TPR-S"/>
</dbReference>
<evidence type="ECO:0000313" key="2">
    <source>
        <dbReference type="EMBL" id="RKQ18335.1"/>
    </source>
</evidence>
<accession>A0A494Z6Y1</accession>
<evidence type="ECO:0000259" key="1">
    <source>
        <dbReference type="PROSITE" id="PS50125"/>
    </source>
</evidence>
<dbReference type="AlphaFoldDB" id="A0A494Z6Y1"/>
<dbReference type="CDD" id="cd07302">
    <property type="entry name" value="CHD"/>
    <property type="match status" value="1"/>
</dbReference>
<gene>
    <name evidence="2" type="ORF">D8M03_05650</name>
</gene>
<dbReference type="Pfam" id="PF20308">
    <property type="entry name" value="TPR-S"/>
    <property type="match status" value="1"/>
</dbReference>
<dbReference type="SUPFAM" id="SSF55073">
    <property type="entry name" value="Nucleotide cyclase"/>
    <property type="match status" value="1"/>
</dbReference>
<dbReference type="PROSITE" id="PS50125">
    <property type="entry name" value="GUANYLATE_CYCLASE_2"/>
    <property type="match status" value="1"/>
</dbReference>
<keyword evidence="3" id="KW-1185">Reference proteome</keyword>
<proteinExistence type="predicted"/>
<dbReference type="EMBL" id="RBZN01000009">
    <property type="protein sequence ID" value="RKQ18335.1"/>
    <property type="molecule type" value="Genomic_DNA"/>
</dbReference>
<dbReference type="InterPro" id="IPR001054">
    <property type="entry name" value="A/G_cyclase"/>
</dbReference>
<organism evidence="2 3">
    <name type="scientific">Ureibacillus endophyticus</name>
    <dbReference type="NCBI Taxonomy" id="1978490"/>
    <lineage>
        <taxon>Bacteria</taxon>
        <taxon>Bacillati</taxon>
        <taxon>Bacillota</taxon>
        <taxon>Bacilli</taxon>
        <taxon>Bacillales</taxon>
        <taxon>Caryophanaceae</taxon>
        <taxon>Ureibacillus</taxon>
    </lineage>
</organism>
<dbReference type="GO" id="GO:0009190">
    <property type="term" value="P:cyclic nucleotide biosynthetic process"/>
    <property type="evidence" value="ECO:0007669"/>
    <property type="project" value="InterPro"/>
</dbReference>
<dbReference type="Proteomes" id="UP000272238">
    <property type="component" value="Unassembled WGS sequence"/>
</dbReference>
<name>A0A494Z6Y1_9BACL</name>
<dbReference type="GO" id="GO:0004016">
    <property type="term" value="F:adenylate cyclase activity"/>
    <property type="evidence" value="ECO:0007669"/>
    <property type="project" value="UniProtKB-ARBA"/>
</dbReference>
<evidence type="ECO:0000313" key="3">
    <source>
        <dbReference type="Proteomes" id="UP000272238"/>
    </source>
</evidence>
<dbReference type="SUPFAM" id="SSF48452">
    <property type="entry name" value="TPR-like"/>
    <property type="match status" value="1"/>
</dbReference>
<reference evidence="2 3" key="1">
    <citation type="journal article" date="2016" name="Antonie Van Leeuwenhoek">
        <title>Lysinibacillus endophyticus sp. nov., an indole-3-acetic acid producing endophytic bacterium isolated from corn root (Zea mays cv. Xinken-5).</title>
        <authorList>
            <person name="Yu J."/>
            <person name="Guan X."/>
            <person name="Liu C."/>
            <person name="Xiang W."/>
            <person name="Yu Z."/>
            <person name="Liu X."/>
            <person name="Wang G."/>
        </authorList>
    </citation>
    <scope>NUCLEOTIDE SEQUENCE [LARGE SCALE GENOMIC DNA]</scope>
    <source>
        <strain evidence="2 3">DSM 100506</strain>
    </source>
</reference>
<dbReference type="OrthoDB" id="2974768at2"/>
<sequence>MKKFVKSGGCKMSNMIGYVVFTDLKGFSKMNEPETFYEHTIRPLAKNLKKYKYKAEVWNTWGDALVAVFVHAIDAVELMIEYRDYFRKNKLLALQPRIAGHYGEMLLYNDPLINNMDNVLGDTVNKAARIEPITFPGEIYVSEEFIKKYIEEKEKAQDSEKERYNQMRFTDLKEWELPKNAGKIHLYRLFHESEEAWNINSLFVKNDEENIDHLFDQLNIGKVIKEAREHSVIVQAKQKNSKEEIDKVIKSYFQIPEKNDQLNWQVFEKNQNEISGPLYIALAELYKNIGEYKLALNCINNAQKWSTDMSLNDRDDSQKTKPWTSSLGGVTLQPFSRNNSILKLKADILSKDDKYQEAKLILVDLLQQDPTDTEVLTKLAAQLKREAFNIDTKVKQGEKDEQKELLEEALYLYLEAFRRNRDYYSAINASYIESILDKSNGWHLASYIFNTWNHETGRDWWLDSTLAETQLLQGEFQFCYQRMERAVMKHNPPFFERHATRDQISNYIKIVHLRRNKIPTDDKLRHAALLSILLYNPKLVEEYKGKILNNGKNQFENICVDESEKLYKIIVAKNEELMDVFNDVFGESKNNDKEEEHLEKLVEMSGGM</sequence>
<dbReference type="Gene3D" id="1.25.40.10">
    <property type="entry name" value="Tetratricopeptide repeat domain"/>
    <property type="match status" value="1"/>
</dbReference>
<dbReference type="InterPro" id="IPR011990">
    <property type="entry name" value="TPR-like_helical_dom_sf"/>
</dbReference>
<dbReference type="GO" id="GO:0035556">
    <property type="term" value="P:intracellular signal transduction"/>
    <property type="evidence" value="ECO:0007669"/>
    <property type="project" value="InterPro"/>
</dbReference>
<dbReference type="InterPro" id="IPR029787">
    <property type="entry name" value="Nucleotide_cyclase"/>
</dbReference>
<dbReference type="Gene3D" id="3.30.70.1230">
    <property type="entry name" value="Nucleotide cyclase"/>
    <property type="match status" value="1"/>
</dbReference>
<protein>
    <submittedName>
        <fullName evidence="2">Adenylate/guanylate cyclase domain-containing protein</fullName>
    </submittedName>
</protein>
<feature type="domain" description="Guanylate cyclase" evidence="1">
    <location>
        <begin position="18"/>
        <end position="131"/>
    </location>
</feature>
<comment type="caution">
    <text evidence="2">The sequence shown here is derived from an EMBL/GenBank/DDBJ whole genome shotgun (WGS) entry which is preliminary data.</text>
</comment>